<dbReference type="EMBL" id="FPLD01000065">
    <property type="protein sequence ID" value="SGZ01321.1"/>
    <property type="molecule type" value="Genomic_DNA"/>
</dbReference>
<comment type="subcellular location">
    <subcellularLocation>
        <location evidence="1">Cell membrane</location>
        <topology evidence="1">Multi-pass membrane protein</topology>
    </subcellularLocation>
</comment>
<name>A0A090KDR1_9GAMM</name>
<evidence type="ECO:0000256" key="1">
    <source>
        <dbReference type="ARBA" id="ARBA00004651"/>
    </source>
</evidence>
<dbReference type="AlphaFoldDB" id="A0A090KDR1"/>
<dbReference type="RefSeq" id="WP_045112021.1">
    <property type="nucleotide sequence ID" value="NZ_CAWQZC010000152.1"/>
</dbReference>
<dbReference type="STRING" id="80854.MVIS_4084"/>
<keyword evidence="6 7" id="KW-0472">Membrane</keyword>
<evidence type="ECO:0008006" key="12">
    <source>
        <dbReference type="Google" id="ProtNLM"/>
    </source>
</evidence>
<dbReference type="KEGG" id="mvs:MVIS_4084"/>
<evidence type="ECO:0000313" key="10">
    <source>
        <dbReference type="Proteomes" id="UP000182660"/>
    </source>
</evidence>
<feature type="transmembrane region" description="Helical" evidence="7">
    <location>
        <begin position="12"/>
        <end position="32"/>
    </location>
</feature>
<dbReference type="GeneID" id="61296076"/>
<dbReference type="Pfam" id="PF03994">
    <property type="entry name" value="DUF350"/>
    <property type="match status" value="2"/>
</dbReference>
<dbReference type="PANTHER" id="PTHR40043:SF1">
    <property type="entry name" value="UPF0719 INNER MEMBRANE PROTEIN YJFL"/>
    <property type="match status" value="1"/>
</dbReference>
<dbReference type="Proteomes" id="UP000182660">
    <property type="component" value="Unassembled WGS sequence"/>
</dbReference>
<feature type="transmembrane region" description="Helical" evidence="7">
    <location>
        <begin position="79"/>
        <end position="99"/>
    </location>
</feature>
<feature type="transmembrane region" description="Helical" evidence="7">
    <location>
        <begin position="154"/>
        <end position="174"/>
    </location>
</feature>
<reference evidence="8 10" key="2">
    <citation type="submission" date="2016-11" db="EMBL/GenBank/DDBJ databases">
        <authorList>
            <person name="Klemetsen T."/>
        </authorList>
    </citation>
    <scope>NUCLEOTIDE SEQUENCE [LARGE SCALE GENOMIC DNA]</scope>
    <source>
        <strain evidence="8">MT 2528</strain>
    </source>
</reference>
<dbReference type="HOGENOM" id="CLU_080987_0_0_6"/>
<evidence type="ECO:0000313" key="8">
    <source>
        <dbReference type="EMBL" id="SGY91650.1"/>
    </source>
</evidence>
<dbReference type="GO" id="GO:0005886">
    <property type="term" value="C:plasma membrane"/>
    <property type="evidence" value="ECO:0007669"/>
    <property type="project" value="UniProtKB-SubCell"/>
</dbReference>
<evidence type="ECO:0000256" key="7">
    <source>
        <dbReference type="SAM" id="Phobius"/>
    </source>
</evidence>
<comment type="similarity">
    <text evidence="2">Belongs to the UPF0719 family.</text>
</comment>
<evidence type="ECO:0000256" key="3">
    <source>
        <dbReference type="ARBA" id="ARBA00022475"/>
    </source>
</evidence>
<keyword evidence="5 7" id="KW-1133">Transmembrane helix</keyword>
<gene>
    <name evidence="8" type="ORF">MT2528_2215</name>
    <name evidence="9" type="ORF">NVI5450_2415</name>
</gene>
<organism evidence="9 11">
    <name type="scientific">Moritella viscosa</name>
    <dbReference type="NCBI Taxonomy" id="80854"/>
    <lineage>
        <taxon>Bacteria</taxon>
        <taxon>Pseudomonadati</taxon>
        <taxon>Pseudomonadota</taxon>
        <taxon>Gammaproteobacteria</taxon>
        <taxon>Alteromonadales</taxon>
        <taxon>Moritellaceae</taxon>
        <taxon>Moritella</taxon>
    </lineage>
</organism>
<evidence type="ECO:0000256" key="4">
    <source>
        <dbReference type="ARBA" id="ARBA00022692"/>
    </source>
</evidence>
<keyword evidence="10" id="KW-1185">Reference proteome</keyword>
<dbReference type="EMBL" id="FPLJ01000052">
    <property type="protein sequence ID" value="SGY91650.1"/>
    <property type="molecule type" value="Genomic_DNA"/>
</dbReference>
<feature type="transmembrane region" description="Helical" evidence="7">
    <location>
        <begin position="208"/>
        <end position="226"/>
    </location>
</feature>
<proteinExistence type="inferred from homology"/>
<dbReference type="PATRIC" id="fig|80854.5.peg.4333"/>
<keyword evidence="4 7" id="KW-0812">Transmembrane</keyword>
<sequence length="298" mass="32200">MSVFETLLSSELLFFLIADLIIALALLSAMRFFTGAVDNIDTTDELAKRDNFAFGISLAGAIFGLGIVLSGAITGEKAATLSIEILGISLYGLAGLVLIKLGRWIHDHVSLNLLDKNTEIAQRNVAVAIVDACASIATAIIIRSTLVWAEGLEVITFIAIFSGFLISQTLMLVMTRYREYRYSRGNLGTTMQQAFTDNNIAVAVRHGGYLIGVAIAVTIASNYIYYDTANLMTTLGSWMVFSLVMLTAFTILAIIAKKLILNGVDINKEVDLQNNIGVATMDMAINLSIAFILTALLI</sequence>
<dbReference type="Proteomes" id="UP000183794">
    <property type="component" value="Unassembled WGS sequence"/>
</dbReference>
<evidence type="ECO:0000256" key="6">
    <source>
        <dbReference type="ARBA" id="ARBA00023136"/>
    </source>
</evidence>
<evidence type="ECO:0000256" key="2">
    <source>
        <dbReference type="ARBA" id="ARBA00005779"/>
    </source>
</evidence>
<feature type="transmembrane region" description="Helical" evidence="7">
    <location>
        <begin position="52"/>
        <end position="73"/>
    </location>
</feature>
<feature type="transmembrane region" description="Helical" evidence="7">
    <location>
        <begin position="276"/>
        <end position="297"/>
    </location>
</feature>
<keyword evidence="3" id="KW-1003">Cell membrane</keyword>
<reference evidence="9 11" key="1">
    <citation type="submission" date="2016-11" db="EMBL/GenBank/DDBJ databases">
        <authorList>
            <person name="Jaros S."/>
            <person name="Januszkiewicz K."/>
            <person name="Wedrychowicz H."/>
        </authorList>
    </citation>
    <scope>NUCLEOTIDE SEQUENCE [LARGE SCALE GENOMIC DNA]</scope>
    <source>
        <strain evidence="9">NVI 5450</strain>
    </source>
</reference>
<dbReference type="OrthoDB" id="6397734at2"/>
<feature type="transmembrane region" description="Helical" evidence="7">
    <location>
        <begin position="238"/>
        <end position="256"/>
    </location>
</feature>
<evidence type="ECO:0000313" key="9">
    <source>
        <dbReference type="EMBL" id="SGZ01321.1"/>
    </source>
</evidence>
<dbReference type="PANTHER" id="PTHR40043">
    <property type="entry name" value="UPF0719 INNER MEMBRANE PROTEIN YJFL"/>
    <property type="match status" value="1"/>
</dbReference>
<evidence type="ECO:0000313" key="11">
    <source>
        <dbReference type="Proteomes" id="UP000183794"/>
    </source>
</evidence>
<accession>A0A090KDR1</accession>
<dbReference type="InterPro" id="IPR007140">
    <property type="entry name" value="DUF350"/>
</dbReference>
<evidence type="ECO:0000256" key="5">
    <source>
        <dbReference type="ARBA" id="ARBA00022989"/>
    </source>
</evidence>
<feature type="transmembrane region" description="Helical" evidence="7">
    <location>
        <begin position="120"/>
        <end position="142"/>
    </location>
</feature>
<protein>
    <recommendedName>
        <fullName evidence="12">DUF350 domain-containing protein</fullName>
    </recommendedName>
</protein>